<keyword evidence="4" id="KW-1185">Reference proteome</keyword>
<evidence type="ECO:0000259" key="2">
    <source>
        <dbReference type="Pfam" id="PF06439"/>
    </source>
</evidence>
<feature type="chain" id="PRO_5045874613" evidence="1">
    <location>
        <begin position="24"/>
        <end position="248"/>
    </location>
</feature>
<evidence type="ECO:0000313" key="4">
    <source>
        <dbReference type="Proteomes" id="UP000663992"/>
    </source>
</evidence>
<reference evidence="3 4" key="1">
    <citation type="submission" date="2021-03" db="EMBL/GenBank/DDBJ databases">
        <title>novel species isolated from a fishpond in China.</title>
        <authorList>
            <person name="Lu H."/>
            <person name="Cai Z."/>
        </authorList>
    </citation>
    <scope>NUCLEOTIDE SEQUENCE [LARGE SCALE GENOMIC DNA]</scope>
    <source>
        <strain evidence="3 4">Y57</strain>
    </source>
</reference>
<protein>
    <submittedName>
        <fullName evidence="3">DUF1080 domain-containing protein</fullName>
    </submittedName>
</protein>
<evidence type="ECO:0000256" key="1">
    <source>
        <dbReference type="SAM" id="SignalP"/>
    </source>
</evidence>
<comment type="caution">
    <text evidence="3">The sequence shown here is derived from an EMBL/GenBank/DDBJ whole genome shotgun (WGS) entry which is preliminary data.</text>
</comment>
<feature type="domain" description="3-keto-alpha-glucoside-1,2-lyase/3-keto-2-hydroxy-glucal hydratase" evidence="2">
    <location>
        <begin position="55"/>
        <end position="245"/>
    </location>
</feature>
<name>A0ABS3CMT2_9ALTE</name>
<dbReference type="InterPro" id="IPR010496">
    <property type="entry name" value="AL/BT2_dom"/>
</dbReference>
<dbReference type="Gene3D" id="2.60.120.560">
    <property type="entry name" value="Exo-inulinase, domain 1"/>
    <property type="match status" value="1"/>
</dbReference>
<gene>
    <name evidence="3" type="ORF">J0A65_01025</name>
</gene>
<proteinExistence type="predicted"/>
<dbReference type="RefSeq" id="WP_206592249.1">
    <property type="nucleotide sequence ID" value="NZ_JAFKCS010000001.1"/>
</dbReference>
<accession>A0ABS3CMT2</accession>
<evidence type="ECO:0000313" key="3">
    <source>
        <dbReference type="EMBL" id="MBN7818422.1"/>
    </source>
</evidence>
<dbReference type="Proteomes" id="UP000663992">
    <property type="component" value="Unassembled WGS sequence"/>
</dbReference>
<feature type="signal peptide" evidence="1">
    <location>
        <begin position="1"/>
        <end position="23"/>
    </location>
</feature>
<dbReference type="Pfam" id="PF06439">
    <property type="entry name" value="3keto-disac_hyd"/>
    <property type="match status" value="1"/>
</dbReference>
<keyword evidence="1" id="KW-0732">Signal</keyword>
<sequence>MHTRNKVLSATAFLLIVGQTAMAQDDREQQAQKTEVWEPVPKVVSAPLNAPPSDAVVLFGGDSLSQWLSVKGGEAPWQLTDGVMTVAPGSGDIRSKAEFCDVQLHLEWRVPEPKPDMQGQQRNNSGVFLQQRYEIQILDSFDNRTYSNGQAGSLYKQAIPLVNAMREPGQWQSYDIIFEAPRFEGDKLTQPGFITVLHNGVLVQNHTEIQGDTVWLGEPSYTAHGCAPIQLQDHGNLVSFRNIWARPL</sequence>
<organism evidence="3 4">
    <name type="scientific">Bowmanella yangjiangensis</name>
    <dbReference type="NCBI Taxonomy" id="2811230"/>
    <lineage>
        <taxon>Bacteria</taxon>
        <taxon>Pseudomonadati</taxon>
        <taxon>Pseudomonadota</taxon>
        <taxon>Gammaproteobacteria</taxon>
        <taxon>Alteromonadales</taxon>
        <taxon>Alteromonadaceae</taxon>
        <taxon>Bowmanella</taxon>
    </lineage>
</organism>
<dbReference type="EMBL" id="JAFKCS010000001">
    <property type="protein sequence ID" value="MBN7818422.1"/>
    <property type="molecule type" value="Genomic_DNA"/>
</dbReference>